<dbReference type="SUPFAM" id="SSF51344">
    <property type="entry name" value="Epsilon subunit of F1F0-ATP synthase N-terminal domain"/>
    <property type="match status" value="1"/>
</dbReference>
<dbReference type="Gene3D" id="2.60.15.10">
    <property type="entry name" value="F0F1 ATP synthase delta/epsilon subunit, N-terminal"/>
    <property type="match status" value="1"/>
</dbReference>
<evidence type="ECO:0000313" key="10">
    <source>
        <dbReference type="Proteomes" id="UP000028933"/>
    </source>
</evidence>
<evidence type="ECO:0000259" key="8">
    <source>
        <dbReference type="Pfam" id="PF02823"/>
    </source>
</evidence>
<organism evidence="9 10">
    <name type="scientific">Elizabethkingia anophelis NUHP1</name>
    <dbReference type="NCBI Taxonomy" id="1338011"/>
    <lineage>
        <taxon>Bacteria</taxon>
        <taxon>Pseudomonadati</taxon>
        <taxon>Bacteroidota</taxon>
        <taxon>Flavobacteriia</taxon>
        <taxon>Flavobacteriales</taxon>
        <taxon>Weeksellaceae</taxon>
        <taxon>Elizabethkingia</taxon>
    </lineage>
</organism>
<dbReference type="GO" id="GO:0012505">
    <property type="term" value="C:endomembrane system"/>
    <property type="evidence" value="ECO:0007669"/>
    <property type="project" value="UniProtKB-SubCell"/>
</dbReference>
<dbReference type="GO" id="GO:0046933">
    <property type="term" value="F:proton-transporting ATP synthase activity, rotational mechanism"/>
    <property type="evidence" value="ECO:0007669"/>
    <property type="project" value="InterPro"/>
</dbReference>
<gene>
    <name evidence="9" type="ORF">BD94_2615</name>
</gene>
<dbReference type="eggNOG" id="COG0355">
    <property type="taxonomic scope" value="Bacteria"/>
</dbReference>
<evidence type="ECO:0000256" key="1">
    <source>
        <dbReference type="ARBA" id="ARBA00003543"/>
    </source>
</evidence>
<comment type="similarity">
    <text evidence="3">Belongs to the ATPase epsilon chain family.</text>
</comment>
<dbReference type="AlphaFoldDB" id="A0A077ELM9"/>
<dbReference type="EMBL" id="CP007547">
    <property type="protein sequence ID" value="AIL46390.1"/>
    <property type="molecule type" value="Genomic_DNA"/>
</dbReference>
<evidence type="ECO:0000256" key="2">
    <source>
        <dbReference type="ARBA" id="ARBA00004184"/>
    </source>
</evidence>
<keyword evidence="6" id="KW-0472">Membrane</keyword>
<dbReference type="KEGG" id="eao:BD94_2615"/>
<dbReference type="Proteomes" id="UP000028933">
    <property type="component" value="Chromosome"/>
</dbReference>
<reference evidence="9" key="1">
    <citation type="journal article" date="2013" name="Lancet">
        <title>First case of E anophelis outbreak in an intensive-care unit.</title>
        <authorList>
            <person name="Teo J."/>
            <person name="Tan S.Y."/>
            <person name="Tay M."/>
            <person name="Ding Y."/>
            <person name="Kjelleberg S."/>
            <person name="Givskov M."/>
            <person name="Lin R.T."/>
            <person name="Yang L."/>
        </authorList>
    </citation>
    <scope>NUCLEOTIDE SEQUENCE [LARGE SCALE GENOMIC DNA]</scope>
    <source>
        <strain evidence="9">NUHP1</strain>
    </source>
</reference>
<dbReference type="GO" id="GO:0045259">
    <property type="term" value="C:proton-transporting ATP synthase complex"/>
    <property type="evidence" value="ECO:0007669"/>
    <property type="project" value="UniProtKB-KW"/>
</dbReference>
<evidence type="ECO:0000313" key="9">
    <source>
        <dbReference type="EMBL" id="AIL46390.1"/>
    </source>
</evidence>
<dbReference type="RefSeq" id="WP_009090662.1">
    <property type="nucleotide sequence ID" value="NZ_CP007547.1"/>
</dbReference>
<keyword evidence="7" id="KW-0066">ATP synthesis</keyword>
<dbReference type="InterPro" id="IPR020546">
    <property type="entry name" value="ATP_synth_F1_dsu/esu_N"/>
</dbReference>
<dbReference type="GeneID" id="56683685"/>
<keyword evidence="7" id="KW-0139">CF(1)</keyword>
<keyword evidence="5" id="KW-0406">Ion transport</keyword>
<accession>A0A077ELM9</accession>
<comment type="function">
    <text evidence="1">Produces ATP from ADP in the presence of a proton gradient across the membrane.</text>
</comment>
<feature type="domain" description="ATP synthase F1 complex delta/epsilon subunit N-terminal" evidence="8">
    <location>
        <begin position="3"/>
        <end position="54"/>
    </location>
</feature>
<protein>
    <submittedName>
        <fullName evidence="9">ATP synthase epsilon chain</fullName>
    </submittedName>
</protein>
<evidence type="ECO:0000256" key="5">
    <source>
        <dbReference type="ARBA" id="ARBA00023065"/>
    </source>
</evidence>
<comment type="subcellular location">
    <subcellularLocation>
        <location evidence="2">Endomembrane system</location>
        <topology evidence="2">Peripheral membrane protein</topology>
    </subcellularLocation>
</comment>
<keyword evidence="4" id="KW-0813">Transport</keyword>
<dbReference type="CDD" id="cd12152">
    <property type="entry name" value="F1-ATPase_delta"/>
    <property type="match status" value="1"/>
</dbReference>
<name>A0A077ELM9_9FLAO</name>
<dbReference type="InterPro" id="IPR036771">
    <property type="entry name" value="ATPsynth_dsu/esu_N"/>
</dbReference>
<dbReference type="InterPro" id="IPR001469">
    <property type="entry name" value="ATP_synth_F1_dsu/esu"/>
</dbReference>
<evidence type="ECO:0000256" key="4">
    <source>
        <dbReference type="ARBA" id="ARBA00022448"/>
    </source>
</evidence>
<dbReference type="HOGENOM" id="CLU_084338_4_1_10"/>
<reference evidence="9" key="2">
    <citation type="journal article" date="2015" name="Genome Biol. Evol.">
        <title>Complete Genome Sequence and Transcriptomic Analysis of the Novel Pathogen Elizabethkingia anophelis in Response to Oxidative Stress.</title>
        <authorList>
            <person name="Li Y."/>
            <person name="Liu Y."/>
            <person name="Chew S.C."/>
            <person name="Tay M."/>
            <person name="Salido M.M."/>
            <person name="Teo J."/>
            <person name="Lauro F.M."/>
            <person name="Givskov M."/>
            <person name="Yang L."/>
        </authorList>
    </citation>
    <scope>NUCLEOTIDE SEQUENCE</scope>
    <source>
        <strain evidence="9">NUHP1</strain>
    </source>
</reference>
<evidence type="ECO:0000256" key="3">
    <source>
        <dbReference type="ARBA" id="ARBA00005712"/>
    </source>
</evidence>
<evidence type="ECO:0000256" key="6">
    <source>
        <dbReference type="ARBA" id="ARBA00023136"/>
    </source>
</evidence>
<dbReference type="Pfam" id="PF02823">
    <property type="entry name" value="ATP-synt_DE_N"/>
    <property type="match status" value="1"/>
</dbReference>
<sequence length="94" mass="10197">MIIKILTPESVVFEGQVDSVLVPGISGDFHIMKNHASIVSALKEGDVRIFSAGISDNYAKNFETVSADKGEFAYKIKSGVIEFNNDNGIILCEC</sequence>
<dbReference type="STRING" id="1338011.BD94_2615"/>
<proteinExistence type="inferred from homology"/>
<evidence type="ECO:0000256" key="7">
    <source>
        <dbReference type="ARBA" id="ARBA00023196"/>
    </source>
</evidence>